<dbReference type="OrthoDB" id="77989at2759"/>
<reference evidence="7" key="1">
    <citation type="journal article" date="2020" name="Stud. Mycol.">
        <title>101 Dothideomycetes genomes: a test case for predicting lifestyles and emergence of pathogens.</title>
        <authorList>
            <person name="Haridas S."/>
            <person name="Albert R."/>
            <person name="Binder M."/>
            <person name="Bloem J."/>
            <person name="Labutti K."/>
            <person name="Salamov A."/>
            <person name="Andreopoulos B."/>
            <person name="Baker S."/>
            <person name="Barry K."/>
            <person name="Bills G."/>
            <person name="Bluhm B."/>
            <person name="Cannon C."/>
            <person name="Castanera R."/>
            <person name="Culley D."/>
            <person name="Daum C."/>
            <person name="Ezra D."/>
            <person name="Gonzalez J."/>
            <person name="Henrissat B."/>
            <person name="Kuo A."/>
            <person name="Liang C."/>
            <person name="Lipzen A."/>
            <person name="Lutzoni F."/>
            <person name="Magnuson J."/>
            <person name="Mondo S."/>
            <person name="Nolan M."/>
            <person name="Ohm R."/>
            <person name="Pangilinan J."/>
            <person name="Park H.-J."/>
            <person name="Ramirez L."/>
            <person name="Alfaro M."/>
            <person name="Sun H."/>
            <person name="Tritt A."/>
            <person name="Yoshinaga Y."/>
            <person name="Zwiers L.-H."/>
            <person name="Turgeon B."/>
            <person name="Goodwin S."/>
            <person name="Spatafora J."/>
            <person name="Crous P."/>
            <person name="Grigoriev I."/>
        </authorList>
    </citation>
    <scope>NUCLEOTIDE SEQUENCE</scope>
    <source>
        <strain evidence="7">CBS 116435</strain>
    </source>
</reference>
<feature type="region of interest" description="Disordered" evidence="6">
    <location>
        <begin position="1"/>
        <end position="58"/>
    </location>
</feature>
<sequence>MDAASSPDHFPLQSSRQPNPLRPYYIPPSIGPVPGASPSQPSQTRPAPSSSNYGSGARDYLPDIDIDVGGVGGDAWASVRQMMDALAWRYFSILLAQPFEVGKTALQVSLPPSAIPTIEIQSKRRKKTRKDDDRSPGGRKDGSDYDAYGSSDEATEEEGYDSERSEGMPDYFSSSTPQSRSRSPRKRRRSPIASSRTSKDPSPRNSRTKRSREVAQAEYKLQLRRADSITHAMGEVYRTSGALGLWRASNATFLYTIITRTTDSFIRSILLATLGLPELDSPANSSIPSGVNLIEGLDLSDSPSPVVTLLVIGASSCLTGLLLSPLDLVRTRLILTPTHHQPRGVLQSLKRLPSLLIPSDLALPTALFHTIPSLFSASVSMVLRSNRLTPESSPNAWSLATFSASLVELFIRLPLETVLRRAQMSSIAATRRQEQLEDVPTIVYPAPYPGVWRTIYGIMYLEGETTIKDSKGMLRTKRGQGASGLIRGWRVGFWGLVGVWGAGALGTSSEGRRGEF</sequence>
<dbReference type="Gene3D" id="1.50.40.10">
    <property type="entry name" value="Mitochondrial carrier domain"/>
    <property type="match status" value="1"/>
</dbReference>
<comment type="caution">
    <text evidence="7">The sequence shown here is derived from an EMBL/GenBank/DDBJ whole genome shotgun (WGS) entry which is preliminary data.</text>
</comment>
<dbReference type="GO" id="GO:0016020">
    <property type="term" value="C:membrane"/>
    <property type="evidence" value="ECO:0007669"/>
    <property type="project" value="UniProtKB-SubCell"/>
</dbReference>
<keyword evidence="5" id="KW-0472">Membrane</keyword>
<evidence type="ECO:0000256" key="4">
    <source>
        <dbReference type="ARBA" id="ARBA00022989"/>
    </source>
</evidence>
<gene>
    <name evidence="7" type="ORF">K431DRAFT_269172</name>
</gene>
<evidence type="ECO:0000256" key="5">
    <source>
        <dbReference type="ARBA" id="ARBA00023136"/>
    </source>
</evidence>
<dbReference type="AlphaFoldDB" id="A0A9P4UMB6"/>
<feature type="compositionally biased region" description="Basic and acidic residues" evidence="6">
    <location>
        <begin position="129"/>
        <end position="143"/>
    </location>
</feature>
<evidence type="ECO:0000256" key="6">
    <source>
        <dbReference type="SAM" id="MobiDB-lite"/>
    </source>
</evidence>
<keyword evidence="4" id="KW-1133">Transmembrane helix</keyword>
<feature type="compositionally biased region" description="Polar residues" evidence="6">
    <location>
        <begin position="37"/>
        <end position="54"/>
    </location>
</feature>
<feature type="region of interest" description="Disordered" evidence="6">
    <location>
        <begin position="117"/>
        <end position="215"/>
    </location>
</feature>
<keyword evidence="3" id="KW-0496">Mitochondrion</keyword>
<evidence type="ECO:0000313" key="7">
    <source>
        <dbReference type="EMBL" id="KAF2721062.1"/>
    </source>
</evidence>
<keyword evidence="2" id="KW-0812">Transmembrane</keyword>
<evidence type="ECO:0000256" key="1">
    <source>
        <dbReference type="ARBA" id="ARBA00004370"/>
    </source>
</evidence>
<accession>A0A9P4UMB6</accession>
<evidence type="ECO:0000313" key="8">
    <source>
        <dbReference type="Proteomes" id="UP000799441"/>
    </source>
</evidence>
<organism evidence="7 8">
    <name type="scientific">Polychaeton citri CBS 116435</name>
    <dbReference type="NCBI Taxonomy" id="1314669"/>
    <lineage>
        <taxon>Eukaryota</taxon>
        <taxon>Fungi</taxon>
        <taxon>Dikarya</taxon>
        <taxon>Ascomycota</taxon>
        <taxon>Pezizomycotina</taxon>
        <taxon>Dothideomycetes</taxon>
        <taxon>Dothideomycetidae</taxon>
        <taxon>Capnodiales</taxon>
        <taxon>Capnodiaceae</taxon>
        <taxon>Polychaeton</taxon>
    </lineage>
</organism>
<dbReference type="EMBL" id="MU003793">
    <property type="protein sequence ID" value="KAF2721062.1"/>
    <property type="molecule type" value="Genomic_DNA"/>
</dbReference>
<name>A0A9P4UMB6_9PEZI</name>
<keyword evidence="3" id="KW-0999">Mitochondrion inner membrane</keyword>
<protein>
    <recommendedName>
        <fullName evidence="9">Mitochondrial carrier</fullName>
    </recommendedName>
</protein>
<evidence type="ECO:0000256" key="3">
    <source>
        <dbReference type="ARBA" id="ARBA00022792"/>
    </source>
</evidence>
<comment type="subcellular location">
    <subcellularLocation>
        <location evidence="1">Membrane</location>
    </subcellularLocation>
</comment>
<dbReference type="SUPFAM" id="SSF103506">
    <property type="entry name" value="Mitochondrial carrier"/>
    <property type="match status" value="1"/>
</dbReference>
<evidence type="ECO:0000256" key="2">
    <source>
        <dbReference type="ARBA" id="ARBA00022692"/>
    </source>
</evidence>
<dbReference type="Proteomes" id="UP000799441">
    <property type="component" value="Unassembled WGS sequence"/>
</dbReference>
<keyword evidence="8" id="KW-1185">Reference proteome</keyword>
<proteinExistence type="predicted"/>
<dbReference type="InterPro" id="IPR023395">
    <property type="entry name" value="MCP_dom_sf"/>
</dbReference>
<evidence type="ECO:0008006" key="9">
    <source>
        <dbReference type="Google" id="ProtNLM"/>
    </source>
</evidence>